<evidence type="ECO:0000313" key="7">
    <source>
        <dbReference type="Proteomes" id="UP001058872"/>
    </source>
</evidence>
<feature type="domain" description="Major facilitator superfamily (MFS) profile" evidence="5">
    <location>
        <begin position="10"/>
        <end position="392"/>
    </location>
</feature>
<feature type="transmembrane region" description="Helical" evidence="4">
    <location>
        <begin position="136"/>
        <end position="160"/>
    </location>
</feature>
<feature type="transmembrane region" description="Helical" evidence="4">
    <location>
        <begin position="74"/>
        <end position="93"/>
    </location>
</feature>
<evidence type="ECO:0000259" key="5">
    <source>
        <dbReference type="PROSITE" id="PS50850"/>
    </source>
</evidence>
<organism evidence="6 7">
    <name type="scientific">Bradyrhizobium betae</name>
    <dbReference type="NCBI Taxonomy" id="244734"/>
    <lineage>
        <taxon>Bacteria</taxon>
        <taxon>Pseudomonadati</taxon>
        <taxon>Pseudomonadota</taxon>
        <taxon>Alphaproteobacteria</taxon>
        <taxon>Hyphomicrobiales</taxon>
        <taxon>Nitrobacteraceae</taxon>
        <taxon>Bradyrhizobium</taxon>
    </lineage>
</organism>
<dbReference type="InterPro" id="IPR020846">
    <property type="entry name" value="MFS_dom"/>
</dbReference>
<proteinExistence type="predicted"/>
<dbReference type="GO" id="GO:0022857">
    <property type="term" value="F:transmembrane transporter activity"/>
    <property type="evidence" value="ECO:0007669"/>
    <property type="project" value="InterPro"/>
</dbReference>
<sequence length="404" mass="41503">MSKPSRFDYGWVVVAAGALMTCVGFGTMLSLAVFLQPISDAMGWSRAGVSAAATLDFLFMGFAAFLWGALSDRFGTRIVVLAGSLLLGLGLVTASQATSLWQFQLCFGVLIGIAAGSFYAPMMALASAWIEKNRSLAVALVSAGMGVSPVTIAPAASWLITAYDWRTAMLVIGCAAWALLIPACFLVRPAAAVDASADAAPEVELTAAQALRTPQFIALAAAHFACCAAHSGPIFHMVSYAMVCGIAPLTAVTVYSVAGVSGLGGRLLLGALADRIGAKPVLVGGLLVQAICIATYLAVALLGEFYALSVVFGLAYGGVMPLYAVLVREFFGARIMGTVFGAVSAFASLGMALGPWAGGLVFDSFQQYTWLHAGSFAIGLAAVAVALSFPTRRGPSLALGRAAA</sequence>
<dbReference type="PROSITE" id="PS50850">
    <property type="entry name" value="MFS"/>
    <property type="match status" value="1"/>
</dbReference>
<dbReference type="RefSeq" id="WP_257178675.1">
    <property type="nucleotide sequence ID" value="NZ_CP028989.1"/>
</dbReference>
<feature type="transmembrane region" description="Helical" evidence="4">
    <location>
        <begin position="370"/>
        <end position="389"/>
    </location>
</feature>
<keyword evidence="2 4" id="KW-1133">Transmembrane helix</keyword>
<protein>
    <submittedName>
        <fullName evidence="6">MFS transporter</fullName>
    </submittedName>
</protein>
<evidence type="ECO:0000256" key="3">
    <source>
        <dbReference type="ARBA" id="ARBA00023136"/>
    </source>
</evidence>
<feature type="transmembrane region" description="Helical" evidence="4">
    <location>
        <begin position="338"/>
        <end position="358"/>
    </location>
</feature>
<gene>
    <name evidence="6" type="ORF">DCM83_08065</name>
</gene>
<feature type="transmembrane region" description="Helical" evidence="4">
    <location>
        <begin position="281"/>
        <end position="299"/>
    </location>
</feature>
<evidence type="ECO:0000256" key="2">
    <source>
        <dbReference type="ARBA" id="ARBA00022989"/>
    </source>
</evidence>
<accession>A0AAE9STT4</accession>
<keyword evidence="3 4" id="KW-0472">Membrane</keyword>
<dbReference type="Proteomes" id="UP001058872">
    <property type="component" value="Chromosome"/>
</dbReference>
<reference evidence="6" key="1">
    <citation type="submission" date="2018-04" db="EMBL/GenBank/DDBJ databases">
        <title>Genomes of Endosymbiotic and Endophytic Bradyrhizobium Publication status.</title>
        <authorList>
            <person name="Guha S."/>
            <person name="Jorrin B."/>
            <person name="Sarkar M."/>
            <person name="Poole P.S."/>
            <person name="DasGupta M."/>
        </authorList>
    </citation>
    <scope>NUCLEOTIDE SEQUENCE</scope>
    <source>
        <strain evidence="6">WBOS16</strain>
    </source>
</reference>
<feature type="transmembrane region" description="Helical" evidence="4">
    <location>
        <begin position="305"/>
        <end position="326"/>
    </location>
</feature>
<keyword evidence="1 4" id="KW-0812">Transmembrane</keyword>
<evidence type="ECO:0000313" key="6">
    <source>
        <dbReference type="EMBL" id="UUO65176.1"/>
    </source>
</evidence>
<dbReference type="EMBL" id="CP028989">
    <property type="protein sequence ID" value="UUO65176.1"/>
    <property type="molecule type" value="Genomic_DNA"/>
</dbReference>
<dbReference type="PANTHER" id="PTHR11360">
    <property type="entry name" value="MONOCARBOXYLATE TRANSPORTER"/>
    <property type="match status" value="1"/>
</dbReference>
<dbReference type="InterPro" id="IPR011701">
    <property type="entry name" value="MFS"/>
</dbReference>
<feature type="transmembrane region" description="Helical" evidence="4">
    <location>
        <begin position="240"/>
        <end position="269"/>
    </location>
</feature>
<feature type="transmembrane region" description="Helical" evidence="4">
    <location>
        <begin position="105"/>
        <end position="130"/>
    </location>
</feature>
<feature type="transmembrane region" description="Helical" evidence="4">
    <location>
        <begin position="167"/>
        <end position="188"/>
    </location>
</feature>
<dbReference type="SUPFAM" id="SSF103473">
    <property type="entry name" value="MFS general substrate transporter"/>
    <property type="match status" value="1"/>
</dbReference>
<dbReference type="InterPro" id="IPR050327">
    <property type="entry name" value="Proton-linked_MCT"/>
</dbReference>
<dbReference type="AlphaFoldDB" id="A0AAE9STT4"/>
<evidence type="ECO:0000256" key="4">
    <source>
        <dbReference type="SAM" id="Phobius"/>
    </source>
</evidence>
<dbReference type="Pfam" id="PF07690">
    <property type="entry name" value="MFS_1"/>
    <property type="match status" value="1"/>
</dbReference>
<feature type="transmembrane region" description="Helical" evidence="4">
    <location>
        <begin position="47"/>
        <end position="68"/>
    </location>
</feature>
<dbReference type="Gene3D" id="1.20.1250.20">
    <property type="entry name" value="MFS general substrate transporter like domains"/>
    <property type="match status" value="2"/>
</dbReference>
<dbReference type="PANTHER" id="PTHR11360:SF290">
    <property type="entry name" value="MONOCARBOXYLATE MFS PERMEASE"/>
    <property type="match status" value="1"/>
</dbReference>
<feature type="transmembrane region" description="Helical" evidence="4">
    <location>
        <begin position="12"/>
        <end position="35"/>
    </location>
</feature>
<evidence type="ECO:0000256" key="1">
    <source>
        <dbReference type="ARBA" id="ARBA00022692"/>
    </source>
</evidence>
<dbReference type="CDD" id="cd17355">
    <property type="entry name" value="MFS_YcxA_like"/>
    <property type="match status" value="1"/>
</dbReference>
<dbReference type="InterPro" id="IPR036259">
    <property type="entry name" value="MFS_trans_sf"/>
</dbReference>
<name>A0AAE9STT4_9BRAD</name>